<dbReference type="SUPFAM" id="SSF88659">
    <property type="entry name" value="Sigma3 and sigma4 domains of RNA polymerase sigma factors"/>
    <property type="match status" value="1"/>
</dbReference>
<protein>
    <submittedName>
        <fullName evidence="7">RNA polymerase subunit sigma-70</fullName>
    </submittedName>
</protein>
<dbReference type="EMBL" id="PIPX01000001">
    <property type="protein sequence ID" value="RUO56674.1"/>
    <property type="molecule type" value="Genomic_DNA"/>
</dbReference>
<dbReference type="Gene3D" id="1.10.1740.10">
    <property type="match status" value="1"/>
</dbReference>
<dbReference type="SUPFAM" id="SSF88946">
    <property type="entry name" value="Sigma2 domain of RNA polymerase sigma factors"/>
    <property type="match status" value="1"/>
</dbReference>
<dbReference type="InterPro" id="IPR036388">
    <property type="entry name" value="WH-like_DNA-bd_sf"/>
</dbReference>
<feature type="domain" description="PhyR sigma2" evidence="6">
    <location>
        <begin position="13"/>
        <end position="46"/>
    </location>
</feature>
<dbReference type="PANTHER" id="PTHR43133">
    <property type="entry name" value="RNA POLYMERASE ECF-TYPE SIGMA FACTO"/>
    <property type="match status" value="1"/>
</dbReference>
<feature type="domain" description="RNA polymerase sigma factor 70 region 4 type 2" evidence="5">
    <location>
        <begin position="104"/>
        <end position="156"/>
    </location>
</feature>
<evidence type="ECO:0000313" key="7">
    <source>
        <dbReference type="EMBL" id="RUO56674.1"/>
    </source>
</evidence>
<dbReference type="Pfam" id="PF22029">
    <property type="entry name" value="PhyR_sigma2"/>
    <property type="match status" value="1"/>
</dbReference>
<dbReference type="Gene3D" id="1.10.10.10">
    <property type="entry name" value="Winged helix-like DNA-binding domain superfamily/Winged helix DNA-binding domain"/>
    <property type="match status" value="1"/>
</dbReference>
<keyword evidence="8" id="KW-1185">Reference proteome</keyword>
<dbReference type="GO" id="GO:0003677">
    <property type="term" value="F:DNA binding"/>
    <property type="evidence" value="ECO:0007669"/>
    <property type="project" value="InterPro"/>
</dbReference>
<dbReference type="RefSeq" id="WP_126772108.1">
    <property type="nucleotide sequence ID" value="NZ_PIPX01000001.1"/>
</dbReference>
<dbReference type="NCBIfam" id="TIGR02937">
    <property type="entry name" value="sigma70-ECF"/>
    <property type="match status" value="1"/>
</dbReference>
<gene>
    <name evidence="7" type="ORF">CWI70_08065</name>
</gene>
<evidence type="ECO:0000259" key="6">
    <source>
        <dbReference type="Pfam" id="PF22029"/>
    </source>
</evidence>
<dbReference type="InterPro" id="IPR053866">
    <property type="entry name" value="PhyR_sigma2"/>
</dbReference>
<dbReference type="Proteomes" id="UP000287649">
    <property type="component" value="Unassembled WGS sequence"/>
</dbReference>
<dbReference type="InterPro" id="IPR013325">
    <property type="entry name" value="RNA_pol_sigma_r2"/>
</dbReference>
<dbReference type="InterPro" id="IPR014284">
    <property type="entry name" value="RNA_pol_sigma-70_dom"/>
</dbReference>
<keyword evidence="4" id="KW-0804">Transcription</keyword>
<evidence type="ECO:0000256" key="3">
    <source>
        <dbReference type="ARBA" id="ARBA00023082"/>
    </source>
</evidence>
<evidence type="ECO:0000256" key="2">
    <source>
        <dbReference type="ARBA" id="ARBA00023015"/>
    </source>
</evidence>
<keyword evidence="2" id="KW-0805">Transcription regulation</keyword>
<dbReference type="AlphaFoldDB" id="A0A432Y6S9"/>
<comment type="similarity">
    <text evidence="1">Belongs to the sigma-70 factor family. ECF subfamily.</text>
</comment>
<dbReference type="InterPro" id="IPR039425">
    <property type="entry name" value="RNA_pol_sigma-70-like"/>
</dbReference>
<proteinExistence type="inferred from homology"/>
<reference evidence="8" key="1">
    <citation type="journal article" date="2018" name="Front. Microbiol.">
        <title>Genome-Based Analysis Reveals the Taxonomy and Diversity of the Family Idiomarinaceae.</title>
        <authorList>
            <person name="Liu Y."/>
            <person name="Lai Q."/>
            <person name="Shao Z."/>
        </authorList>
    </citation>
    <scope>NUCLEOTIDE SEQUENCE [LARGE SCALE GENOMIC DNA]</scope>
    <source>
        <strain evidence="8">PO-M2</strain>
    </source>
</reference>
<sequence length="176" mass="19420">MTTTVSLKKQLHELLPALRRFAISLCGNVADADDLLQSTLERLLSKGIPEQVEIMPWAFKVCRNLWLDEHRARQVREKATQQPELQEATSEAVDTQVSDQLELQDINAALHQLPHEQRTIIALVAVQGLSYREAAAIIGVPTGTIMSRLARARSKLAEVMGLATDAFSHQQSGASS</sequence>
<name>A0A432Y6S9_9GAMM</name>
<comment type="caution">
    <text evidence="7">The sequence shown here is derived from an EMBL/GenBank/DDBJ whole genome shotgun (WGS) entry which is preliminary data.</text>
</comment>
<dbReference type="PANTHER" id="PTHR43133:SF25">
    <property type="entry name" value="RNA POLYMERASE SIGMA FACTOR RFAY-RELATED"/>
    <property type="match status" value="1"/>
</dbReference>
<evidence type="ECO:0000256" key="1">
    <source>
        <dbReference type="ARBA" id="ARBA00010641"/>
    </source>
</evidence>
<keyword evidence="3" id="KW-0731">Sigma factor</keyword>
<evidence type="ECO:0000313" key="8">
    <source>
        <dbReference type="Proteomes" id="UP000287649"/>
    </source>
</evidence>
<evidence type="ECO:0000259" key="5">
    <source>
        <dbReference type="Pfam" id="PF08281"/>
    </source>
</evidence>
<accession>A0A432Y6S9</accession>
<dbReference type="GO" id="GO:0006352">
    <property type="term" value="P:DNA-templated transcription initiation"/>
    <property type="evidence" value="ECO:0007669"/>
    <property type="project" value="InterPro"/>
</dbReference>
<dbReference type="OrthoDB" id="9797134at2"/>
<organism evidence="7 8">
    <name type="scientific">Pseudidiomarina homiensis</name>
    <dbReference type="NCBI Taxonomy" id="364198"/>
    <lineage>
        <taxon>Bacteria</taxon>
        <taxon>Pseudomonadati</taxon>
        <taxon>Pseudomonadota</taxon>
        <taxon>Gammaproteobacteria</taxon>
        <taxon>Alteromonadales</taxon>
        <taxon>Idiomarinaceae</taxon>
        <taxon>Pseudidiomarina</taxon>
    </lineage>
</organism>
<evidence type="ECO:0000256" key="4">
    <source>
        <dbReference type="ARBA" id="ARBA00023163"/>
    </source>
</evidence>
<dbReference type="Pfam" id="PF08281">
    <property type="entry name" value="Sigma70_r4_2"/>
    <property type="match status" value="1"/>
</dbReference>
<dbReference type="InterPro" id="IPR013324">
    <property type="entry name" value="RNA_pol_sigma_r3/r4-like"/>
</dbReference>
<dbReference type="CDD" id="cd06171">
    <property type="entry name" value="Sigma70_r4"/>
    <property type="match status" value="1"/>
</dbReference>
<dbReference type="GO" id="GO:0016987">
    <property type="term" value="F:sigma factor activity"/>
    <property type="evidence" value="ECO:0007669"/>
    <property type="project" value="UniProtKB-KW"/>
</dbReference>
<dbReference type="InterPro" id="IPR013249">
    <property type="entry name" value="RNA_pol_sigma70_r4_t2"/>
</dbReference>